<evidence type="ECO:0000256" key="1">
    <source>
        <dbReference type="ARBA" id="ARBA00004141"/>
    </source>
</evidence>
<feature type="region of interest" description="Disordered" evidence="13">
    <location>
        <begin position="268"/>
        <end position="311"/>
    </location>
</feature>
<feature type="compositionally biased region" description="Basic and acidic residues" evidence="13">
    <location>
        <begin position="296"/>
        <end position="311"/>
    </location>
</feature>
<feature type="region of interest" description="Disordered" evidence="13">
    <location>
        <begin position="765"/>
        <end position="808"/>
    </location>
</feature>
<dbReference type="GO" id="GO:0008331">
    <property type="term" value="F:high voltage-gated calcium channel activity"/>
    <property type="evidence" value="ECO:0007669"/>
    <property type="project" value="TreeGrafter"/>
</dbReference>
<keyword evidence="2" id="KW-0813">Transport</keyword>
<dbReference type="InterPro" id="IPR050599">
    <property type="entry name" value="VDCC_alpha-1_subunit"/>
</dbReference>
<protein>
    <submittedName>
        <fullName evidence="16">Sodium channel protein type 4 subunit alpha B</fullName>
    </submittedName>
</protein>
<evidence type="ECO:0000256" key="14">
    <source>
        <dbReference type="SAM" id="Phobius"/>
    </source>
</evidence>
<dbReference type="Proteomes" id="UP000186817">
    <property type="component" value="Unassembled WGS sequence"/>
</dbReference>
<dbReference type="EMBL" id="LSRX01000435">
    <property type="protein sequence ID" value="OLP97387.1"/>
    <property type="molecule type" value="Genomic_DNA"/>
</dbReference>
<dbReference type="InterPro" id="IPR011992">
    <property type="entry name" value="EF-hand-dom_pair"/>
</dbReference>
<dbReference type="GO" id="GO:0098703">
    <property type="term" value="P:calcium ion import across plasma membrane"/>
    <property type="evidence" value="ECO:0007669"/>
    <property type="project" value="TreeGrafter"/>
</dbReference>
<organism evidence="16 17">
    <name type="scientific">Symbiodinium microadriaticum</name>
    <name type="common">Dinoflagellate</name>
    <name type="synonym">Zooxanthella microadriatica</name>
    <dbReference type="NCBI Taxonomy" id="2951"/>
    <lineage>
        <taxon>Eukaryota</taxon>
        <taxon>Sar</taxon>
        <taxon>Alveolata</taxon>
        <taxon>Dinophyceae</taxon>
        <taxon>Suessiales</taxon>
        <taxon>Symbiodiniaceae</taxon>
        <taxon>Symbiodinium</taxon>
    </lineage>
</organism>
<evidence type="ECO:0000256" key="9">
    <source>
        <dbReference type="ARBA" id="ARBA00023065"/>
    </source>
</evidence>
<feature type="transmembrane region" description="Helical" evidence="14">
    <location>
        <begin position="347"/>
        <end position="366"/>
    </location>
</feature>
<dbReference type="InterPro" id="IPR005821">
    <property type="entry name" value="Ion_trans_dom"/>
</dbReference>
<evidence type="ECO:0000256" key="13">
    <source>
        <dbReference type="SAM" id="MobiDB-lite"/>
    </source>
</evidence>
<keyword evidence="4" id="KW-0107">Calcium channel</keyword>
<dbReference type="PANTHER" id="PTHR45628:SF7">
    <property type="entry name" value="VOLTAGE-DEPENDENT CALCIUM CHANNEL TYPE A SUBUNIT ALPHA-1"/>
    <property type="match status" value="1"/>
</dbReference>
<evidence type="ECO:0000256" key="6">
    <source>
        <dbReference type="ARBA" id="ARBA00022837"/>
    </source>
</evidence>
<comment type="subcellular location">
    <subcellularLocation>
        <location evidence="1">Membrane</location>
        <topology evidence="1">Multi-pass membrane protein</topology>
    </subcellularLocation>
</comment>
<keyword evidence="3" id="KW-0109">Calcium transport</keyword>
<dbReference type="InterPro" id="IPR018247">
    <property type="entry name" value="EF_Hand_1_Ca_BS"/>
</dbReference>
<dbReference type="GO" id="GO:0005891">
    <property type="term" value="C:voltage-gated calcium channel complex"/>
    <property type="evidence" value="ECO:0007669"/>
    <property type="project" value="TreeGrafter"/>
</dbReference>
<keyword evidence="5 14" id="KW-0812">Transmembrane</keyword>
<evidence type="ECO:0000256" key="8">
    <source>
        <dbReference type="ARBA" id="ARBA00022989"/>
    </source>
</evidence>
<dbReference type="SUPFAM" id="SSF81324">
    <property type="entry name" value="Voltage-gated potassium channels"/>
    <property type="match status" value="1"/>
</dbReference>
<keyword evidence="10 14" id="KW-0472">Membrane</keyword>
<dbReference type="OrthoDB" id="416585at2759"/>
<dbReference type="PROSITE" id="PS00018">
    <property type="entry name" value="EF_HAND_1"/>
    <property type="match status" value="2"/>
</dbReference>
<evidence type="ECO:0000313" key="16">
    <source>
        <dbReference type="EMBL" id="OLP97387.1"/>
    </source>
</evidence>
<feature type="domain" description="Ion transport" evidence="15">
    <location>
        <begin position="351"/>
        <end position="601"/>
    </location>
</feature>
<evidence type="ECO:0000256" key="12">
    <source>
        <dbReference type="ARBA" id="ARBA00023303"/>
    </source>
</evidence>
<evidence type="ECO:0000256" key="3">
    <source>
        <dbReference type="ARBA" id="ARBA00022568"/>
    </source>
</evidence>
<sequence length="808" mass="90694">MAYADAESAKALDEPHQLLYDRLSGLLQEHHEAVEKQLESLQGALDKVRGCFPDQSHSLSSAPGVKIRDVFQADVSNGPSPNETVREKSSMASGTPSILSKLQTALLDQGSSEASELSLPSVNGRSSSESKKTIGFSEEVEVQSPEQPCSPATGSMDFQEAEEWQVGKTSSVGCNQAETTFPRPSANSPGQIDRSRAVSTNSREMTEMQDQLQMASIRRRSLRVSAVINQLDLNLDEDNWHRGVSTGSVLLPTEDWVRADRDWARGVSVASKSGSHSGSPTEERQKRKKEKKKTLFAHEGDENQEMKERARSLAAERHNSTAEGSFSAQLGAPITRFERLRFRMRRILGSPAFEVFIGCLVASNAVIIGMEVEHLAQHLEELSPEWYQWVHLMYAVIFTVELLLRIGTYGVHIYSDVELFRWAALDFVIVVSSWVDLIAQWSATQEKAMTGLAPVRVARVLRITRLIRVTRLAKLMLWLKALRTLLYSVFVTLKSLVWALVLLVLIMYVFAILLTQAATDRIREMQAAPDFEWTESDVALKDFWGSLGDAVSTLFMSITGGLSWQVAEDPLCRISMVWKGVYFMYIAFTIFAVLNVMTGVFCQSAIESAQRDHDMVMQNVVQEKEGHMRKCRQLFGMLDLDDTGSITITELEERLEDPQVRLFFEALELSIDDVWTFFMLLDGDSGQEIDMEEFLFGCMRLRGNAKALDLAKLMQSHAWMVKKQVMNLPLMHMNMSIDHVNRVNTHIKRGFHDVLRGAVFDDATPDQRRQQAAAKKRPSLTAADAQGAVGQAKYHPKLRRAVEPSRPD</sequence>
<feature type="compositionally biased region" description="Basic residues" evidence="13">
    <location>
        <begin position="286"/>
        <end position="295"/>
    </location>
</feature>
<dbReference type="SUPFAM" id="SSF47473">
    <property type="entry name" value="EF-hand"/>
    <property type="match status" value="1"/>
</dbReference>
<keyword evidence="11" id="KW-0325">Glycoprotein</keyword>
<evidence type="ECO:0000313" key="17">
    <source>
        <dbReference type="Proteomes" id="UP000186817"/>
    </source>
</evidence>
<dbReference type="Pfam" id="PF00520">
    <property type="entry name" value="Ion_trans"/>
    <property type="match status" value="1"/>
</dbReference>
<keyword evidence="12 16" id="KW-0407">Ion channel</keyword>
<evidence type="ECO:0000256" key="5">
    <source>
        <dbReference type="ARBA" id="ARBA00022692"/>
    </source>
</evidence>
<evidence type="ECO:0000256" key="10">
    <source>
        <dbReference type="ARBA" id="ARBA00023136"/>
    </source>
</evidence>
<dbReference type="InterPro" id="IPR027359">
    <property type="entry name" value="Volt_channel_dom_sf"/>
</dbReference>
<evidence type="ECO:0000259" key="15">
    <source>
        <dbReference type="Pfam" id="PF00520"/>
    </source>
</evidence>
<evidence type="ECO:0000256" key="4">
    <source>
        <dbReference type="ARBA" id="ARBA00022673"/>
    </source>
</evidence>
<feature type="region of interest" description="Disordered" evidence="13">
    <location>
        <begin position="177"/>
        <end position="204"/>
    </location>
</feature>
<dbReference type="Gene3D" id="1.20.120.350">
    <property type="entry name" value="Voltage-gated potassium channels. Chain C"/>
    <property type="match status" value="1"/>
</dbReference>
<feature type="compositionally biased region" description="Polar residues" evidence="13">
    <location>
        <begin position="109"/>
        <end position="127"/>
    </location>
</feature>
<keyword evidence="17" id="KW-1185">Reference proteome</keyword>
<dbReference type="Gene3D" id="1.10.238.10">
    <property type="entry name" value="EF-hand"/>
    <property type="match status" value="1"/>
</dbReference>
<keyword evidence="7" id="KW-0851">Voltage-gated channel</keyword>
<feature type="transmembrane region" description="Helical" evidence="14">
    <location>
        <begin position="582"/>
        <end position="601"/>
    </location>
</feature>
<name>A0A1Q9DQE3_SYMMI</name>
<feature type="transmembrane region" description="Helical" evidence="14">
    <location>
        <begin position="496"/>
        <end position="515"/>
    </location>
</feature>
<gene>
    <name evidence="16" type="primary">scn4ab</name>
    <name evidence="16" type="ORF">AK812_SmicGene20296</name>
</gene>
<proteinExistence type="predicted"/>
<dbReference type="AlphaFoldDB" id="A0A1Q9DQE3"/>
<feature type="compositionally biased region" description="Polar residues" evidence="13">
    <location>
        <begin position="144"/>
        <end position="153"/>
    </location>
</feature>
<evidence type="ECO:0000256" key="11">
    <source>
        <dbReference type="ARBA" id="ARBA00023180"/>
    </source>
</evidence>
<evidence type="ECO:0000256" key="2">
    <source>
        <dbReference type="ARBA" id="ARBA00022448"/>
    </source>
</evidence>
<keyword evidence="9" id="KW-0406">Ion transport</keyword>
<comment type="caution">
    <text evidence="16">The sequence shown here is derived from an EMBL/GenBank/DDBJ whole genome shotgun (WGS) entry which is preliminary data.</text>
</comment>
<feature type="compositionally biased region" description="Low complexity" evidence="13">
    <location>
        <begin position="268"/>
        <end position="279"/>
    </location>
</feature>
<reference evidence="16 17" key="1">
    <citation type="submission" date="2016-02" db="EMBL/GenBank/DDBJ databases">
        <title>Genome analysis of coral dinoflagellate symbionts highlights evolutionary adaptations to a symbiotic lifestyle.</title>
        <authorList>
            <person name="Aranda M."/>
            <person name="Li Y."/>
            <person name="Liew Y.J."/>
            <person name="Baumgarten S."/>
            <person name="Simakov O."/>
            <person name="Wilson M."/>
            <person name="Piel J."/>
            <person name="Ashoor H."/>
            <person name="Bougouffa S."/>
            <person name="Bajic V.B."/>
            <person name="Ryu T."/>
            <person name="Ravasi T."/>
            <person name="Bayer T."/>
            <person name="Micklem G."/>
            <person name="Kim H."/>
            <person name="Bhak J."/>
            <person name="Lajeunesse T.C."/>
            <person name="Voolstra C.R."/>
        </authorList>
    </citation>
    <scope>NUCLEOTIDE SEQUENCE [LARGE SCALE GENOMIC DNA]</scope>
    <source>
        <strain evidence="16 17">CCMP2467</strain>
    </source>
</reference>
<feature type="region of interest" description="Disordered" evidence="13">
    <location>
        <begin position="75"/>
        <end position="96"/>
    </location>
</feature>
<keyword evidence="8 14" id="KW-1133">Transmembrane helix</keyword>
<keyword evidence="6" id="KW-0106">Calcium</keyword>
<accession>A0A1Q9DQE3</accession>
<dbReference type="PANTHER" id="PTHR45628">
    <property type="entry name" value="VOLTAGE-DEPENDENT CALCIUM CHANNEL TYPE A SUBUNIT ALPHA-1"/>
    <property type="match status" value="1"/>
</dbReference>
<evidence type="ECO:0000256" key="7">
    <source>
        <dbReference type="ARBA" id="ARBA00022882"/>
    </source>
</evidence>
<dbReference type="Gene3D" id="1.10.287.70">
    <property type="match status" value="1"/>
</dbReference>
<feature type="transmembrane region" description="Helical" evidence="14">
    <location>
        <begin position="386"/>
        <end position="404"/>
    </location>
</feature>
<feature type="region of interest" description="Disordered" evidence="13">
    <location>
        <begin position="109"/>
        <end position="154"/>
    </location>
</feature>